<dbReference type="Proteomes" id="UP000030665">
    <property type="component" value="Unassembled WGS sequence"/>
</dbReference>
<feature type="domain" description="ER membrane protein complex subunit 1 C-terminal" evidence="12">
    <location>
        <begin position="762"/>
        <end position="992"/>
    </location>
</feature>
<gene>
    <name evidence="13" type="ORF">TTRE_0000182501</name>
</gene>
<sequence>MFAYEPAHLHLWKSIFVITENNVIASINPRNGEISKIGAFFSKPTNGTPLTPYYCTKMACGSSSNKYCVMPPIVAGLLCVRGHGTVLENLNPSTGVLSWEAPLEVTRCDRIKLLNYQRTVYVVTCDQVRSFGASSGQLLWTTALHRQSEIVWQDAAIDSKSSLLYVATGSQDKLETVKQRNFKTSIRNADFSISDGNLEVLWLDLILFMWILKQTILWFTNAQVVNKRSCKSRCYSRKAEIDARIKTFEDEEFCSISSKQNATIVDVHRRGKGRLVSSVEEGGLLISLYDKDGTYISQAEVPLDSSALSLPLMAVTPFFANETFSVKRVFIVANDCTMAMLRPNGRPFWTRYESLASVVSTELIDLPLSEQETILEEEFSVPMGAVGLRISSSKLNCFFIDNVFRMFTNRVTKELLQLKSYLLRYLNDVFGLASFLGQYDWLALHLLPAWKPHRLERDHFGLRKMLVVTTAQGRVFGMDSATGQVLWHFNVAGTEPLGSGPKFFPLFVQRTTAYYSRAAQCATVLKRKSTGNGVVVTFNPITGDVVEVIDLEFPLCHASSTPLKDPQGLTALILWPLRGEKAYLFPPSLKTTKSALVDGRPIYFLHVDRTSGLAESYKLLEALHSDPSPAQVIPWSVSKQFTLNLTIEEGSEIVDFQMKHLDVFECLGCIEIFAAKVHSQGRVLGNRSVLYKYLNPNIAVALIRLKEEQVSTVLAGLLQLVPITNQRCTVDITVLAFDGITGRPVHAVKENRANPPYHLIVCENWIVYSFWNEKYRRTEVSVLEMYEGEVQANPTSFSSLYPLEPLVYHQSYIFPQKITSLAVTETEKAITPRFLLIAMPFGGIVELPKSFLDPRRTVNLTQELKWANLPPLIILIEIVLPSREEGIIPYAPDLPIATDHIINYNLSVHGVHSICTAPSGMESTSMVFAAGLVVNKLARTDLFFTRVSPAGAFDMLKDGFDHWFIATVLIGLSLAAMATKRLTRQKDTINAWR</sequence>
<keyword evidence="9 11" id="KW-0472">Membrane</keyword>
<evidence type="ECO:0000256" key="11">
    <source>
        <dbReference type="SAM" id="Phobius"/>
    </source>
</evidence>
<keyword evidence="7" id="KW-0256">Endoplasmic reticulum</keyword>
<evidence type="ECO:0000256" key="7">
    <source>
        <dbReference type="ARBA" id="ARBA00022824"/>
    </source>
</evidence>
<dbReference type="PANTHER" id="PTHR21573">
    <property type="entry name" value="ER MEMBRANE PROTEIN COMPLEX SUBUNIT 1"/>
    <property type="match status" value="1"/>
</dbReference>
<dbReference type="STRING" id="36087.A0A077Z4A8"/>
<keyword evidence="10" id="KW-0325">Glycoprotein</keyword>
<proteinExistence type="inferred from homology"/>
<dbReference type="EMBL" id="HG805859">
    <property type="protein sequence ID" value="CDW53560.1"/>
    <property type="molecule type" value="Genomic_DNA"/>
</dbReference>
<comment type="subcellular location">
    <subcellularLocation>
        <location evidence="1">Endoplasmic reticulum membrane</location>
        <topology evidence="1">Single-pass type I membrane protein</topology>
    </subcellularLocation>
</comment>
<dbReference type="PANTHER" id="PTHR21573:SF0">
    <property type="entry name" value="ER MEMBRANE PROTEIN COMPLEX SUBUNIT 1"/>
    <property type="match status" value="1"/>
</dbReference>
<keyword evidence="6" id="KW-0732">Signal</keyword>
<organism evidence="13 14">
    <name type="scientific">Trichuris trichiura</name>
    <name type="common">Whipworm</name>
    <name type="synonym">Trichocephalus trichiurus</name>
    <dbReference type="NCBI Taxonomy" id="36087"/>
    <lineage>
        <taxon>Eukaryota</taxon>
        <taxon>Metazoa</taxon>
        <taxon>Ecdysozoa</taxon>
        <taxon>Nematoda</taxon>
        <taxon>Enoplea</taxon>
        <taxon>Dorylaimia</taxon>
        <taxon>Trichinellida</taxon>
        <taxon>Trichuridae</taxon>
        <taxon>Trichuris</taxon>
    </lineage>
</organism>
<dbReference type="SUPFAM" id="SSF50998">
    <property type="entry name" value="Quinoprotein alcohol dehydrogenase-like"/>
    <property type="match status" value="2"/>
</dbReference>
<evidence type="ECO:0000256" key="10">
    <source>
        <dbReference type="ARBA" id="ARBA00023180"/>
    </source>
</evidence>
<evidence type="ECO:0000256" key="9">
    <source>
        <dbReference type="ARBA" id="ARBA00023136"/>
    </source>
</evidence>
<dbReference type="GO" id="GO:0072546">
    <property type="term" value="C:EMC complex"/>
    <property type="evidence" value="ECO:0007669"/>
    <property type="project" value="InterPro"/>
</dbReference>
<reference evidence="13" key="2">
    <citation type="submission" date="2014-03" db="EMBL/GenBank/DDBJ databases">
        <title>The whipworm genome and dual-species transcriptomics of an intimate host-pathogen interaction.</title>
        <authorList>
            <person name="Foth B.J."/>
            <person name="Tsai I.J."/>
            <person name="Reid A.J."/>
            <person name="Bancroft A.J."/>
            <person name="Nichol S."/>
            <person name="Tracey A."/>
            <person name="Holroyd N."/>
            <person name="Cotton J.A."/>
            <person name="Stanley E.J."/>
            <person name="Zarowiecki M."/>
            <person name="Liu J.Z."/>
            <person name="Huckvale T."/>
            <person name="Cooper P.J."/>
            <person name="Grencis R.K."/>
            <person name="Berriman M."/>
        </authorList>
    </citation>
    <scope>NUCLEOTIDE SEQUENCE [LARGE SCALE GENOMIC DNA]</scope>
</reference>
<keyword evidence="14" id="KW-1185">Reference proteome</keyword>
<evidence type="ECO:0000256" key="1">
    <source>
        <dbReference type="ARBA" id="ARBA00004115"/>
    </source>
</evidence>
<dbReference type="InterPro" id="IPR011678">
    <property type="entry name" value="EMC1_C"/>
</dbReference>
<dbReference type="InterPro" id="IPR026895">
    <property type="entry name" value="EMC1"/>
</dbReference>
<evidence type="ECO:0000313" key="13">
    <source>
        <dbReference type="EMBL" id="CDW53560.1"/>
    </source>
</evidence>
<keyword evidence="5 11" id="KW-0812">Transmembrane</keyword>
<accession>A0A077Z4A8</accession>
<name>A0A077Z4A8_TRITR</name>
<comment type="subunit">
    <text evidence="3">Component of the ER membrane protein complex (EMC).</text>
</comment>
<dbReference type="GO" id="GO:0034975">
    <property type="term" value="P:protein folding in endoplasmic reticulum"/>
    <property type="evidence" value="ECO:0007669"/>
    <property type="project" value="TreeGrafter"/>
</dbReference>
<evidence type="ECO:0000256" key="4">
    <source>
        <dbReference type="ARBA" id="ARBA00020824"/>
    </source>
</evidence>
<dbReference type="Pfam" id="PF07774">
    <property type="entry name" value="EMC1_C"/>
    <property type="match status" value="1"/>
</dbReference>
<keyword evidence="8 11" id="KW-1133">Transmembrane helix</keyword>
<evidence type="ECO:0000256" key="6">
    <source>
        <dbReference type="ARBA" id="ARBA00022729"/>
    </source>
</evidence>
<feature type="transmembrane region" description="Helical" evidence="11">
    <location>
        <begin position="962"/>
        <end position="979"/>
    </location>
</feature>
<reference evidence="13" key="1">
    <citation type="submission" date="2014-01" db="EMBL/GenBank/DDBJ databases">
        <authorList>
            <person name="Aslett M."/>
        </authorList>
    </citation>
    <scope>NUCLEOTIDE SEQUENCE</scope>
</reference>
<dbReference type="AlphaFoldDB" id="A0A077Z4A8"/>
<evidence type="ECO:0000256" key="3">
    <source>
        <dbReference type="ARBA" id="ARBA00011276"/>
    </source>
</evidence>
<dbReference type="InterPro" id="IPR011047">
    <property type="entry name" value="Quinoprotein_ADH-like_sf"/>
</dbReference>
<evidence type="ECO:0000256" key="5">
    <source>
        <dbReference type="ARBA" id="ARBA00022692"/>
    </source>
</evidence>
<dbReference type="OrthoDB" id="28092at2759"/>
<evidence type="ECO:0000313" key="14">
    <source>
        <dbReference type="Proteomes" id="UP000030665"/>
    </source>
</evidence>
<evidence type="ECO:0000256" key="2">
    <source>
        <dbReference type="ARBA" id="ARBA00007904"/>
    </source>
</evidence>
<comment type="similarity">
    <text evidence="2">Belongs to the EMC1 family.</text>
</comment>
<evidence type="ECO:0000256" key="8">
    <source>
        <dbReference type="ARBA" id="ARBA00022989"/>
    </source>
</evidence>
<protein>
    <recommendedName>
        <fullName evidence="4">ER membrane protein complex subunit 1</fullName>
    </recommendedName>
</protein>
<evidence type="ECO:0000259" key="12">
    <source>
        <dbReference type="Pfam" id="PF07774"/>
    </source>
</evidence>